<dbReference type="EMBL" id="AFLW02000133">
    <property type="protein sequence ID" value="EMM81469.1"/>
    <property type="molecule type" value="Genomic_DNA"/>
</dbReference>
<evidence type="ECO:0000313" key="2">
    <source>
        <dbReference type="Proteomes" id="UP000012128"/>
    </source>
</evidence>
<protein>
    <submittedName>
        <fullName evidence="1">Uncharacterized protein</fullName>
    </submittedName>
</protein>
<dbReference type="Proteomes" id="UP000012128">
    <property type="component" value="Unassembled WGS sequence"/>
</dbReference>
<accession>M6GG36</accession>
<dbReference type="AlphaFoldDB" id="M6GG36"/>
<proteinExistence type="predicted"/>
<organism evidence="1 2">
    <name type="scientific">Leptospira interrogans str. 2006001854</name>
    <dbReference type="NCBI Taxonomy" id="1001590"/>
    <lineage>
        <taxon>Bacteria</taxon>
        <taxon>Pseudomonadati</taxon>
        <taxon>Spirochaetota</taxon>
        <taxon>Spirochaetia</taxon>
        <taxon>Leptospirales</taxon>
        <taxon>Leptospiraceae</taxon>
        <taxon>Leptospira</taxon>
    </lineage>
</organism>
<name>M6GG36_LEPIR</name>
<reference evidence="1 2" key="1">
    <citation type="submission" date="2013-01" db="EMBL/GenBank/DDBJ databases">
        <authorList>
            <person name="Harkins D.M."/>
            <person name="Durkin A.S."/>
            <person name="Brinkac L.M."/>
            <person name="Haft D.H."/>
            <person name="Selengut J.D."/>
            <person name="Sanka R."/>
            <person name="DePew J."/>
            <person name="Purushe J."/>
            <person name="Hospenthal D.R."/>
            <person name="Murray C.K."/>
            <person name="Pimentel G."/>
            <person name="Wasfy M."/>
            <person name="Parker T."/>
            <person name="Miller R.S."/>
            <person name="Vinetz J.M."/>
            <person name="Sutton G.G."/>
            <person name="Nierman W.C."/>
            <person name="Fouts D.E."/>
        </authorList>
    </citation>
    <scope>NUCLEOTIDE SEQUENCE [LARGE SCALE GENOMIC DNA]</scope>
    <source>
        <strain evidence="1 2">2006001854</strain>
    </source>
</reference>
<gene>
    <name evidence="1" type="ORF">LEP1GSC037_3708</name>
</gene>
<comment type="caution">
    <text evidence="1">The sequence shown here is derived from an EMBL/GenBank/DDBJ whole genome shotgun (WGS) entry which is preliminary data.</text>
</comment>
<evidence type="ECO:0000313" key="1">
    <source>
        <dbReference type="EMBL" id="EMM81469.1"/>
    </source>
</evidence>
<sequence length="73" mass="8389">MLSLIKILGFSFTICFFMNCHSTVIIHKENSKPLSSIYAPPPPEKEINNQILFSESIPYQIAKKLHVRITLEK</sequence>